<dbReference type="EC" id="3.6.4.13" evidence="1"/>
<dbReference type="FunFam" id="3.40.50.300:FF:000145">
    <property type="entry name" value="probable ATP-dependent RNA helicase DHX40"/>
    <property type="match status" value="1"/>
</dbReference>
<feature type="region of interest" description="Disordered" evidence="7">
    <location>
        <begin position="52"/>
        <end position="71"/>
    </location>
</feature>
<dbReference type="SUPFAM" id="SSF52540">
    <property type="entry name" value="P-loop containing nucleoside triphosphate hydrolases"/>
    <property type="match status" value="1"/>
</dbReference>
<dbReference type="Proteomes" id="UP000799437">
    <property type="component" value="Unassembled WGS sequence"/>
</dbReference>
<dbReference type="InterPro" id="IPR014001">
    <property type="entry name" value="Helicase_ATP-bd"/>
</dbReference>
<dbReference type="OrthoDB" id="10253254at2759"/>
<sequence>MSPPILKVPSNASGTNPSHVSMPTTSKKRLLNGHLKASSPDYEVQQKHHNDALKPLQNNSDDNGAPGLSSRRPVLHEGLAQKLSAGKNEQGRHKGVVNEQKKAALLKLRKELPIWNHERLIRQSLSGNKDIMLMVGETGSGKSTQVPQFLMTEPWCKRCIAITQPRRVAAISLARRVADEMGMTLGAPACQVGYSVRFDTSIGPNTRIKFLTEGMLLQEMLRDPTLPQYSAVIVDEVHERSVNVDLILGFLRNLVSSKRAAMKVVVMSATADVEGLTKFFQDGLREKTISNGTDRKATKVHSQGTSSSSTGSAKAHHTKDYTVDAFSDRISTCLIKGRQFDVKTTYVHEPTQDFVEEALKTIFRIHCKEPLPGDILVFLTGQETVESLQRLVNEYAGGLDEKTPKILTLPLFAALPQIAQQRVFDKAPHFTRKVILATNIAETSITVPGIRYVIDCGKVKMKHFRNNLGLESLLVKPISMSSAIQRQGRAGREAPGQCFRLYTERSFQELQKVTTPEILRCDLSQALLTIMARGVPVQDIITFPFLDRPSDESLKQALTQLLQLGALNESAHFSHTGKQLARLPLSPTLGRVILEAAKPERDCLSEIIDIIACLSVENIFLNIHTEEKKEAAEEARRSLFRREGDHLTLLATIRAYSEEQSDRRAWSDRHFVSHRAMQNVIDIRKQLRAQCVQMKLLDRNATEGSRMDEDTKAAMLQCLLRGFATNTARLMPDGSYKTMVGNQVVAIHPTSVLFGRKVEAIVFSEFVFTNRSYARGVSAVQLSWVGDVLAGAT</sequence>
<dbReference type="GeneID" id="54481161"/>
<feature type="region of interest" description="Disordered" evidence="7">
    <location>
        <begin position="1"/>
        <end position="47"/>
    </location>
</feature>
<feature type="compositionally biased region" description="Low complexity" evidence="7">
    <location>
        <begin position="302"/>
        <end position="312"/>
    </location>
</feature>
<evidence type="ECO:0000259" key="8">
    <source>
        <dbReference type="PROSITE" id="PS51192"/>
    </source>
</evidence>
<dbReference type="PANTHER" id="PTHR18934">
    <property type="entry name" value="ATP-DEPENDENT RNA HELICASE"/>
    <property type="match status" value="1"/>
</dbReference>
<dbReference type="Gene3D" id="3.40.50.300">
    <property type="entry name" value="P-loop containing nucleotide triphosphate hydrolases"/>
    <property type="match status" value="2"/>
</dbReference>
<evidence type="ECO:0000256" key="1">
    <source>
        <dbReference type="ARBA" id="ARBA00012552"/>
    </source>
</evidence>
<evidence type="ECO:0000256" key="7">
    <source>
        <dbReference type="SAM" id="MobiDB-lite"/>
    </source>
</evidence>
<dbReference type="Pfam" id="PF21010">
    <property type="entry name" value="HA2_C"/>
    <property type="match status" value="1"/>
</dbReference>
<dbReference type="GO" id="GO:0003725">
    <property type="term" value="F:double-stranded RNA binding"/>
    <property type="evidence" value="ECO:0007669"/>
    <property type="project" value="TreeGrafter"/>
</dbReference>
<keyword evidence="3 10" id="KW-0378">Hydrolase</keyword>
<name>A0A6A6WFU7_9PEZI</name>
<dbReference type="InterPro" id="IPR011709">
    <property type="entry name" value="DEAD-box_helicase_OB_fold"/>
</dbReference>
<dbReference type="SMART" id="SM00487">
    <property type="entry name" value="DEXDc"/>
    <property type="match status" value="1"/>
</dbReference>
<dbReference type="RefSeq" id="XP_033603351.1">
    <property type="nucleotide sequence ID" value="XM_033740107.1"/>
</dbReference>
<dbReference type="SMART" id="SM00490">
    <property type="entry name" value="HELICc"/>
    <property type="match status" value="1"/>
</dbReference>
<proteinExistence type="predicted"/>
<feature type="region of interest" description="Disordered" evidence="7">
    <location>
        <begin position="291"/>
        <end position="314"/>
    </location>
</feature>
<organism evidence="10 11">
    <name type="scientific">Pseudovirgaria hyperparasitica</name>
    <dbReference type="NCBI Taxonomy" id="470096"/>
    <lineage>
        <taxon>Eukaryota</taxon>
        <taxon>Fungi</taxon>
        <taxon>Dikarya</taxon>
        <taxon>Ascomycota</taxon>
        <taxon>Pezizomycotina</taxon>
        <taxon>Dothideomycetes</taxon>
        <taxon>Dothideomycetes incertae sedis</taxon>
        <taxon>Acrospermales</taxon>
        <taxon>Acrospermaceae</taxon>
        <taxon>Pseudovirgaria</taxon>
    </lineage>
</organism>
<dbReference type="SMART" id="SM00847">
    <property type="entry name" value="HA2"/>
    <property type="match status" value="1"/>
</dbReference>
<feature type="domain" description="Helicase C-terminal" evidence="9">
    <location>
        <begin position="358"/>
        <end position="534"/>
    </location>
</feature>
<evidence type="ECO:0000259" key="9">
    <source>
        <dbReference type="PROSITE" id="PS51194"/>
    </source>
</evidence>
<reference evidence="10" key="1">
    <citation type="journal article" date="2020" name="Stud. Mycol.">
        <title>101 Dothideomycetes genomes: a test case for predicting lifestyles and emergence of pathogens.</title>
        <authorList>
            <person name="Haridas S."/>
            <person name="Albert R."/>
            <person name="Binder M."/>
            <person name="Bloem J."/>
            <person name="Labutti K."/>
            <person name="Salamov A."/>
            <person name="Andreopoulos B."/>
            <person name="Baker S."/>
            <person name="Barry K."/>
            <person name="Bills G."/>
            <person name="Bluhm B."/>
            <person name="Cannon C."/>
            <person name="Castanera R."/>
            <person name="Culley D."/>
            <person name="Daum C."/>
            <person name="Ezra D."/>
            <person name="Gonzalez J."/>
            <person name="Henrissat B."/>
            <person name="Kuo A."/>
            <person name="Liang C."/>
            <person name="Lipzen A."/>
            <person name="Lutzoni F."/>
            <person name="Magnuson J."/>
            <person name="Mondo S."/>
            <person name="Nolan M."/>
            <person name="Ohm R."/>
            <person name="Pangilinan J."/>
            <person name="Park H.-J."/>
            <person name="Ramirez L."/>
            <person name="Alfaro M."/>
            <person name="Sun H."/>
            <person name="Tritt A."/>
            <person name="Yoshinaga Y."/>
            <person name="Zwiers L.-H."/>
            <person name="Turgeon B."/>
            <person name="Goodwin S."/>
            <person name="Spatafora J."/>
            <person name="Crous P."/>
            <person name="Grigoriev I."/>
        </authorList>
    </citation>
    <scope>NUCLEOTIDE SEQUENCE</scope>
    <source>
        <strain evidence="10">CBS 121739</strain>
    </source>
</reference>
<dbReference type="GO" id="GO:0016887">
    <property type="term" value="F:ATP hydrolysis activity"/>
    <property type="evidence" value="ECO:0007669"/>
    <property type="project" value="InterPro"/>
</dbReference>
<gene>
    <name evidence="10" type="ORF">EJ05DRAFT_245932</name>
</gene>
<dbReference type="InterPro" id="IPR027417">
    <property type="entry name" value="P-loop_NTPase"/>
</dbReference>
<evidence type="ECO:0000256" key="5">
    <source>
        <dbReference type="ARBA" id="ARBA00022840"/>
    </source>
</evidence>
<evidence type="ECO:0000313" key="10">
    <source>
        <dbReference type="EMBL" id="KAF2760900.1"/>
    </source>
</evidence>
<dbReference type="PROSITE" id="PS51192">
    <property type="entry name" value="HELICASE_ATP_BIND_1"/>
    <property type="match status" value="1"/>
</dbReference>
<dbReference type="GO" id="GO:0005730">
    <property type="term" value="C:nucleolus"/>
    <property type="evidence" value="ECO:0007669"/>
    <property type="project" value="TreeGrafter"/>
</dbReference>
<accession>A0A6A6WFU7</accession>
<dbReference type="PROSITE" id="PS00690">
    <property type="entry name" value="DEAH_ATP_HELICASE"/>
    <property type="match status" value="1"/>
</dbReference>
<dbReference type="CDD" id="cd18791">
    <property type="entry name" value="SF2_C_RHA"/>
    <property type="match status" value="1"/>
</dbReference>
<keyword evidence="5" id="KW-0067">ATP-binding</keyword>
<dbReference type="AlphaFoldDB" id="A0A6A6WFU7"/>
<dbReference type="GO" id="GO:0045943">
    <property type="term" value="P:positive regulation of transcription by RNA polymerase I"/>
    <property type="evidence" value="ECO:0007669"/>
    <property type="project" value="TreeGrafter"/>
</dbReference>
<evidence type="ECO:0000256" key="2">
    <source>
        <dbReference type="ARBA" id="ARBA00022741"/>
    </source>
</evidence>
<dbReference type="InterPro" id="IPR002464">
    <property type="entry name" value="DNA/RNA_helicase_DEAH_CS"/>
</dbReference>
<evidence type="ECO:0000256" key="3">
    <source>
        <dbReference type="ARBA" id="ARBA00022801"/>
    </source>
</evidence>
<protein>
    <recommendedName>
        <fullName evidence="1">RNA helicase</fullName>
        <ecNumber evidence="1">3.6.4.13</ecNumber>
    </recommendedName>
</protein>
<comment type="catalytic activity">
    <reaction evidence="6">
        <text>ATP + H2O = ADP + phosphate + H(+)</text>
        <dbReference type="Rhea" id="RHEA:13065"/>
        <dbReference type="ChEBI" id="CHEBI:15377"/>
        <dbReference type="ChEBI" id="CHEBI:15378"/>
        <dbReference type="ChEBI" id="CHEBI:30616"/>
        <dbReference type="ChEBI" id="CHEBI:43474"/>
        <dbReference type="ChEBI" id="CHEBI:456216"/>
        <dbReference type="EC" id="3.6.4.13"/>
    </reaction>
</comment>
<keyword evidence="2" id="KW-0547">Nucleotide-binding</keyword>
<evidence type="ECO:0000256" key="6">
    <source>
        <dbReference type="ARBA" id="ARBA00047984"/>
    </source>
</evidence>
<dbReference type="GO" id="GO:1990904">
    <property type="term" value="C:ribonucleoprotein complex"/>
    <property type="evidence" value="ECO:0007669"/>
    <property type="project" value="UniProtKB-ARBA"/>
</dbReference>
<dbReference type="Pfam" id="PF00271">
    <property type="entry name" value="Helicase_C"/>
    <property type="match status" value="1"/>
</dbReference>
<dbReference type="InterPro" id="IPR001650">
    <property type="entry name" value="Helicase_C-like"/>
</dbReference>
<dbReference type="Pfam" id="PF07717">
    <property type="entry name" value="OB_NTP_bind"/>
    <property type="match status" value="1"/>
</dbReference>
<dbReference type="GO" id="GO:0003724">
    <property type="term" value="F:RNA helicase activity"/>
    <property type="evidence" value="ECO:0007669"/>
    <property type="project" value="UniProtKB-EC"/>
</dbReference>
<evidence type="ECO:0000313" key="11">
    <source>
        <dbReference type="Proteomes" id="UP000799437"/>
    </source>
</evidence>
<dbReference type="GO" id="GO:0005524">
    <property type="term" value="F:ATP binding"/>
    <property type="evidence" value="ECO:0007669"/>
    <property type="project" value="UniProtKB-KW"/>
</dbReference>
<dbReference type="CDD" id="cd17917">
    <property type="entry name" value="DEXHc_RHA-like"/>
    <property type="match status" value="1"/>
</dbReference>
<dbReference type="PROSITE" id="PS51194">
    <property type="entry name" value="HELICASE_CTER"/>
    <property type="match status" value="1"/>
</dbReference>
<dbReference type="InterPro" id="IPR049945">
    <property type="entry name" value="AAA_22"/>
</dbReference>
<dbReference type="EMBL" id="ML996567">
    <property type="protein sequence ID" value="KAF2760900.1"/>
    <property type="molecule type" value="Genomic_DNA"/>
</dbReference>
<dbReference type="Gene3D" id="1.20.120.1080">
    <property type="match status" value="1"/>
</dbReference>
<feature type="compositionally biased region" description="Polar residues" evidence="7">
    <location>
        <begin position="10"/>
        <end position="25"/>
    </location>
</feature>
<dbReference type="InterPro" id="IPR007502">
    <property type="entry name" value="Helicase-assoc_dom"/>
</dbReference>
<feature type="domain" description="Helicase ATP-binding" evidence="8">
    <location>
        <begin position="123"/>
        <end position="289"/>
    </location>
</feature>
<keyword evidence="4" id="KW-0347">Helicase</keyword>
<evidence type="ECO:0000256" key="4">
    <source>
        <dbReference type="ARBA" id="ARBA00022806"/>
    </source>
</evidence>
<dbReference type="PANTHER" id="PTHR18934:SF118">
    <property type="entry name" value="ATP-DEPENDENT RNA HELICASE DHX33"/>
    <property type="match status" value="1"/>
</dbReference>
<dbReference type="Pfam" id="PF13401">
    <property type="entry name" value="AAA_22"/>
    <property type="match status" value="1"/>
</dbReference>
<keyword evidence="11" id="KW-1185">Reference proteome</keyword>